<organism evidence="2">
    <name type="scientific">Tanacetum cinerariifolium</name>
    <name type="common">Dalmatian daisy</name>
    <name type="synonym">Chrysanthemum cinerariifolium</name>
    <dbReference type="NCBI Taxonomy" id="118510"/>
    <lineage>
        <taxon>Eukaryota</taxon>
        <taxon>Viridiplantae</taxon>
        <taxon>Streptophyta</taxon>
        <taxon>Embryophyta</taxon>
        <taxon>Tracheophyta</taxon>
        <taxon>Spermatophyta</taxon>
        <taxon>Magnoliopsida</taxon>
        <taxon>eudicotyledons</taxon>
        <taxon>Gunneridae</taxon>
        <taxon>Pentapetalae</taxon>
        <taxon>asterids</taxon>
        <taxon>campanulids</taxon>
        <taxon>Asterales</taxon>
        <taxon>Asteraceae</taxon>
        <taxon>Asteroideae</taxon>
        <taxon>Anthemideae</taxon>
        <taxon>Anthemidinae</taxon>
        <taxon>Tanacetum</taxon>
    </lineage>
</organism>
<comment type="caution">
    <text evidence="2">The sequence shown here is derived from an EMBL/GenBank/DDBJ whole genome shotgun (WGS) entry which is preliminary data.</text>
</comment>
<dbReference type="CDD" id="cd09272">
    <property type="entry name" value="RNase_HI_RT_Ty1"/>
    <property type="match status" value="1"/>
</dbReference>
<accession>A0A699IUD3</accession>
<gene>
    <name evidence="2" type="ORF">Tci_558317</name>
</gene>
<feature type="transmembrane region" description="Helical" evidence="1">
    <location>
        <begin position="674"/>
        <end position="696"/>
    </location>
</feature>
<keyword evidence="1" id="KW-0812">Transmembrane</keyword>
<protein>
    <submittedName>
        <fullName evidence="2">Copia protein</fullName>
    </submittedName>
</protein>
<dbReference type="PANTHER" id="PTHR11439:SF495">
    <property type="entry name" value="REVERSE TRANSCRIPTASE, RNA-DEPENDENT DNA POLYMERASE-RELATED"/>
    <property type="match status" value="1"/>
</dbReference>
<keyword evidence="1" id="KW-1133">Transmembrane helix</keyword>
<name>A0A699IUD3_TANCI</name>
<sequence>MMSFSYRSNPRYEIKECSSCGTLYTRDCGCSKENVEDKILVPKPPKNRARCTRCGYLVDGPNCQGCALLRKELEENLVAHSPDFQNTFEPSNASTNVINAPREPYVVKQDNGSFVDKIIVDLNRALLTHPTNFIAFINSLNDTPSISETSSQSPPNINHCCYECGDPLDVSSNPEPCNNQKIDELPQTLSIFHPTFQSEAESPFTLDSTPTYVDESPNIFNPPLQPPVYPCEFCRNDAYYGHYYTPQAPFIYSKPCYNQDFNFSQDFQTVPQQYPCCDDCGVTHDAYQFVQKKLEEKQLEEERAAKAKYWKLSVCYDDDDDEERSDSLNDNIISGLPSFSAITPDEPVLSTEEPDNSLSMGDEHLDTISAMESNEFIKSGVETLIPIPSESEGIPEHVRDVPFHDNSPPLDVSKDQIEDLSESNEDFSSINDDSFSIDNIDYVEASPPDSELVSSEVMEIVIPEVGGIDDDILLTIEHNVLREKLLNVNLLIAKIEALNANPTPPFDCKTKSSSTSLNSLLEETKTFDNSLPEFETFCFDVEEISSGSTTTHPDISLPEYEVFYDDHVKEISSGSPTTHSDSSLYASFMFDLSINPFTPIDRSDSYEFTDELILFISAPEYDCFLFKVEPNSGDFTKDVVDDISPTKEPQVLNALPTHPTLQLNTKFQPSSESLFAYVVWIFLPFLVYLVAPHYLLSLRTEDIIFDPGICKSTFSRPDISHRCGTVKNFNTHRSHLNKCSMLFHGQNNPPLDVLLPDIVHATCLCARYQAKLTEKHLNEVKRIFRYLRGTINTGLWYMKDIGFELTGFLDADYAGCKDSFKSTSGGAQFLGEKLVSWSSRKQDCMTLSTAKAEYVSLSACCVQVLWMRTQLTDYGFNFTNIPIYCDSKSAIAISCNPVQHSRTKHIAVRYHFIKEHVEKGTIELYFIKTDYQLADIFTKALPADHFNYLVRRL</sequence>
<dbReference type="AlphaFoldDB" id="A0A699IUD3"/>
<proteinExistence type="predicted"/>
<reference evidence="2" key="1">
    <citation type="journal article" date="2019" name="Sci. Rep.">
        <title>Draft genome of Tanacetum cinerariifolium, the natural source of mosquito coil.</title>
        <authorList>
            <person name="Yamashiro T."/>
            <person name="Shiraishi A."/>
            <person name="Satake H."/>
            <person name="Nakayama K."/>
        </authorList>
    </citation>
    <scope>NUCLEOTIDE SEQUENCE</scope>
</reference>
<evidence type="ECO:0000256" key="1">
    <source>
        <dbReference type="SAM" id="Phobius"/>
    </source>
</evidence>
<dbReference type="EMBL" id="BKCJ010333988">
    <property type="protein sequence ID" value="GEZ86344.1"/>
    <property type="molecule type" value="Genomic_DNA"/>
</dbReference>
<dbReference type="PANTHER" id="PTHR11439">
    <property type="entry name" value="GAG-POL-RELATED RETROTRANSPOSON"/>
    <property type="match status" value="1"/>
</dbReference>
<feature type="non-terminal residue" evidence="2">
    <location>
        <position position="953"/>
    </location>
</feature>
<evidence type="ECO:0000313" key="2">
    <source>
        <dbReference type="EMBL" id="GEZ86344.1"/>
    </source>
</evidence>
<keyword evidence="1" id="KW-0472">Membrane</keyword>